<organism evidence="2 3">
    <name type="scientific">Brachionus plicatilis</name>
    <name type="common">Marine rotifer</name>
    <name type="synonym">Brachionus muelleri</name>
    <dbReference type="NCBI Taxonomy" id="10195"/>
    <lineage>
        <taxon>Eukaryota</taxon>
        <taxon>Metazoa</taxon>
        <taxon>Spiralia</taxon>
        <taxon>Gnathifera</taxon>
        <taxon>Rotifera</taxon>
        <taxon>Eurotatoria</taxon>
        <taxon>Monogononta</taxon>
        <taxon>Pseudotrocha</taxon>
        <taxon>Ploima</taxon>
        <taxon>Brachionidae</taxon>
        <taxon>Brachionus</taxon>
    </lineage>
</organism>
<keyword evidence="1" id="KW-1133">Transmembrane helix</keyword>
<evidence type="ECO:0000256" key="1">
    <source>
        <dbReference type="SAM" id="Phobius"/>
    </source>
</evidence>
<sequence>MLTFEEKCQKMLLSLRNKNYVIFVNIIFIIQIKKSLKIKPSKNVCCFLLFEIENNCDTNYSCRLY</sequence>
<evidence type="ECO:0000313" key="2">
    <source>
        <dbReference type="EMBL" id="RNA20311.1"/>
    </source>
</evidence>
<dbReference type="EMBL" id="REGN01003880">
    <property type="protein sequence ID" value="RNA20311.1"/>
    <property type="molecule type" value="Genomic_DNA"/>
</dbReference>
<feature type="transmembrane region" description="Helical" evidence="1">
    <location>
        <begin position="20"/>
        <end position="36"/>
    </location>
</feature>
<keyword evidence="1" id="KW-0812">Transmembrane</keyword>
<dbReference type="Proteomes" id="UP000276133">
    <property type="component" value="Unassembled WGS sequence"/>
</dbReference>
<keyword evidence="3" id="KW-1185">Reference proteome</keyword>
<gene>
    <name evidence="2" type="ORF">BpHYR1_014484</name>
</gene>
<dbReference type="AlphaFoldDB" id="A0A3M7RA57"/>
<comment type="caution">
    <text evidence="2">The sequence shown here is derived from an EMBL/GenBank/DDBJ whole genome shotgun (WGS) entry which is preliminary data.</text>
</comment>
<keyword evidence="1" id="KW-0472">Membrane</keyword>
<reference evidence="2 3" key="1">
    <citation type="journal article" date="2018" name="Sci. Rep.">
        <title>Genomic signatures of local adaptation to the degree of environmental predictability in rotifers.</title>
        <authorList>
            <person name="Franch-Gras L."/>
            <person name="Hahn C."/>
            <person name="Garcia-Roger E.M."/>
            <person name="Carmona M.J."/>
            <person name="Serra M."/>
            <person name="Gomez A."/>
        </authorList>
    </citation>
    <scope>NUCLEOTIDE SEQUENCE [LARGE SCALE GENOMIC DNA]</scope>
    <source>
        <strain evidence="2">HYR1</strain>
    </source>
</reference>
<protein>
    <submittedName>
        <fullName evidence="2">Uncharacterized protein</fullName>
    </submittedName>
</protein>
<evidence type="ECO:0000313" key="3">
    <source>
        <dbReference type="Proteomes" id="UP000276133"/>
    </source>
</evidence>
<accession>A0A3M7RA57</accession>
<proteinExistence type="predicted"/>
<name>A0A3M7RA57_BRAPC</name>